<dbReference type="InterPro" id="IPR002123">
    <property type="entry name" value="Plipid/glycerol_acylTrfase"/>
</dbReference>
<dbReference type="InterPro" id="IPR022284">
    <property type="entry name" value="GPAT/DHAPAT"/>
</dbReference>
<protein>
    <submittedName>
        <fullName evidence="7">Glycerol-3-phosphate acyltransferase</fullName>
    </submittedName>
</protein>
<dbReference type="SUPFAM" id="SSF69593">
    <property type="entry name" value="Glycerol-3-phosphate (1)-acyltransferase"/>
    <property type="match status" value="1"/>
</dbReference>
<feature type="domain" description="Phospholipid/glycerol acyltransferase" evidence="6">
    <location>
        <begin position="195"/>
        <end position="328"/>
    </location>
</feature>
<comment type="similarity">
    <text evidence="2">Belongs to the GPAT/DAPAT family.</text>
</comment>
<evidence type="ECO:0000256" key="1">
    <source>
        <dbReference type="ARBA" id="ARBA00004184"/>
    </source>
</evidence>
<dbReference type="Pfam" id="PF19277">
    <property type="entry name" value="GPAT_C"/>
    <property type="match status" value="1"/>
</dbReference>
<accession>A0A4P6XPL3</accession>
<evidence type="ECO:0000256" key="4">
    <source>
        <dbReference type="ARBA" id="ARBA00023136"/>
    </source>
</evidence>
<dbReference type="PANTHER" id="PTHR12563">
    <property type="entry name" value="GLYCEROL-3-PHOSPHATE ACYLTRANSFERASE"/>
    <property type="match status" value="1"/>
</dbReference>
<keyword evidence="8" id="KW-1185">Reference proteome</keyword>
<gene>
    <name evidence="7" type="primary">MPUL0B08510</name>
    <name evidence="7" type="ORF">METSCH_B08510</name>
</gene>
<keyword evidence="5 7" id="KW-0012">Acyltransferase</keyword>
<evidence type="ECO:0000256" key="2">
    <source>
        <dbReference type="ARBA" id="ARBA00007937"/>
    </source>
</evidence>
<evidence type="ECO:0000256" key="3">
    <source>
        <dbReference type="ARBA" id="ARBA00022679"/>
    </source>
</evidence>
<dbReference type="InterPro" id="IPR041728">
    <property type="entry name" value="GPAT/DHAPAT_LPLAT"/>
</dbReference>
<dbReference type="GO" id="GO:0019432">
    <property type="term" value="P:triglyceride biosynthetic process"/>
    <property type="evidence" value="ECO:0007669"/>
    <property type="project" value="TreeGrafter"/>
</dbReference>
<evidence type="ECO:0000256" key="5">
    <source>
        <dbReference type="ARBA" id="ARBA00023315"/>
    </source>
</evidence>
<organism evidence="7 8">
    <name type="scientific">Metschnikowia aff. pulcherrima</name>
    <dbReference type="NCBI Taxonomy" id="2163413"/>
    <lineage>
        <taxon>Eukaryota</taxon>
        <taxon>Fungi</taxon>
        <taxon>Dikarya</taxon>
        <taxon>Ascomycota</taxon>
        <taxon>Saccharomycotina</taxon>
        <taxon>Pichiomycetes</taxon>
        <taxon>Metschnikowiaceae</taxon>
        <taxon>Metschnikowia</taxon>
    </lineage>
</organism>
<dbReference type="SMART" id="SM00563">
    <property type="entry name" value="PlsC"/>
    <property type="match status" value="1"/>
</dbReference>
<evidence type="ECO:0000313" key="7">
    <source>
        <dbReference type="EMBL" id="QBM87644.1"/>
    </source>
</evidence>
<dbReference type="GO" id="GO:0031966">
    <property type="term" value="C:mitochondrial membrane"/>
    <property type="evidence" value="ECO:0007669"/>
    <property type="project" value="TreeGrafter"/>
</dbReference>
<dbReference type="AlphaFoldDB" id="A0A4P6XPL3"/>
<reference evidence="8" key="1">
    <citation type="submission" date="2019-03" db="EMBL/GenBank/DDBJ databases">
        <title>Snf2 controls pulcherriminic acid biosynthesis and connects pigmentation and antifungal activity of the yeast Metschnikowia pulcherrima.</title>
        <authorList>
            <person name="Gore-Lloyd D."/>
            <person name="Sumann I."/>
            <person name="Brachmann A.O."/>
            <person name="Schneeberger K."/>
            <person name="Ortiz-Merino R.A."/>
            <person name="Moreno-Beltran M."/>
            <person name="Schlaefli M."/>
            <person name="Kirner P."/>
            <person name="Santos Kron A."/>
            <person name="Wolfe K.H."/>
            <person name="Piel J."/>
            <person name="Ahrens C.H."/>
            <person name="Henk D."/>
            <person name="Freimoser F.M."/>
        </authorList>
    </citation>
    <scope>NUCLEOTIDE SEQUENCE [LARGE SCALE GENOMIC DNA]</scope>
    <source>
        <strain evidence="8">APC 1.2</strain>
    </source>
</reference>
<dbReference type="Proteomes" id="UP000292447">
    <property type="component" value="Chromosome II"/>
</dbReference>
<keyword evidence="4" id="KW-0472">Membrane</keyword>
<evidence type="ECO:0000259" key="6">
    <source>
        <dbReference type="SMART" id="SM00563"/>
    </source>
</evidence>
<dbReference type="GO" id="GO:0004366">
    <property type="term" value="F:glycerol-3-phosphate O-acyltransferase activity"/>
    <property type="evidence" value="ECO:0007669"/>
    <property type="project" value="TreeGrafter"/>
</dbReference>
<dbReference type="Pfam" id="PF01553">
    <property type="entry name" value="Acyltransferase"/>
    <property type="match status" value="1"/>
</dbReference>
<sequence length="786" mass="91098">MITASDFDVNILKNALTCPNVTLTFPLPTDRETYLPLESNRKVSRSFELLENFIDFFAGTKLSEVYKYSEYTYSMNKASGNFNTLSENYMNDKLALSDKKLDEIVFGLVDLELSLNLIKPKDFPERYNEVKSFMVRFYKEENAKNLPKFGSTRFIRLCYLTVINVLAKMFPDGIWTNRKQFSNLYQQYLDDPMSIILLPNHQSHIDYVILHLIMIRFQMSIPTVIAGDNLNVAIFGSILKGLGAIFIKRSFNNEAYTERNIANYIEFILLNKIHFEVFIEGTRSRDGKVLLPKFGVLKMLASIYLRQRNEVQNPNFDLLMQPVSITYERVYEADGYLQELVGKDKEQESFFNIMKNGVSSLIPKRKGDCYTVQTDGFVDNSKKTLSGKVFVRLAQSFTYSSFANNPENAARDKTSSVMGTDHEHNANLKKLGFKILHSINEVAHMPEIVIVGITIQTFYYYCGLKEFFVQDLITIMDRLIKVLEPETSNIANKKLLKSIAHLSNEKKCALIESQILKFFRFIQVNPENKRVRIVNTFELLYYKNLSIHLIINKCLVSFILLRTLNQNLIKKLYHILTGVLRNEFLFDYDYNESHDISNILKEYQKLDVVSADLEIKDLRFHELLATIVQPFIDSFAICVERTLDSSLQLRTSSDELMMSKRIIDDETLLKRYPTTKGLLRIIQKDNLENFKDETEAYHVETYNKQYLLSTLLYLDNIGLIKIHKNKKKTKAFIIVKNVESLQLVSNFLQELRNNSTDEFLTSWMLAIVDKEAENLQSATSIPRAKL</sequence>
<comment type="subcellular location">
    <subcellularLocation>
        <location evidence="1">Endomembrane system</location>
        <topology evidence="1">Peripheral membrane protein</topology>
    </subcellularLocation>
</comment>
<dbReference type="GO" id="GO:0012505">
    <property type="term" value="C:endomembrane system"/>
    <property type="evidence" value="ECO:0007669"/>
    <property type="project" value="UniProtKB-SubCell"/>
</dbReference>
<dbReference type="GO" id="GO:0008654">
    <property type="term" value="P:phospholipid biosynthetic process"/>
    <property type="evidence" value="ECO:0007669"/>
    <property type="project" value="TreeGrafter"/>
</dbReference>
<dbReference type="CDD" id="cd07993">
    <property type="entry name" value="LPLAT_DHAPAT-like"/>
    <property type="match status" value="1"/>
</dbReference>
<dbReference type="GO" id="GO:0006631">
    <property type="term" value="P:fatty acid metabolic process"/>
    <property type="evidence" value="ECO:0007669"/>
    <property type="project" value="TreeGrafter"/>
</dbReference>
<dbReference type="EMBL" id="CP034457">
    <property type="protein sequence ID" value="QBM87644.1"/>
    <property type="molecule type" value="Genomic_DNA"/>
</dbReference>
<dbReference type="STRING" id="2163413.A0A4P6XPL3"/>
<name>A0A4P6XPL3_9ASCO</name>
<evidence type="ECO:0000313" key="8">
    <source>
        <dbReference type="Proteomes" id="UP000292447"/>
    </source>
</evidence>
<dbReference type="GO" id="GO:0006072">
    <property type="term" value="P:glycerol-3-phosphate metabolic process"/>
    <property type="evidence" value="ECO:0007669"/>
    <property type="project" value="TreeGrafter"/>
</dbReference>
<keyword evidence="3 7" id="KW-0808">Transferase</keyword>
<dbReference type="InterPro" id="IPR045520">
    <property type="entry name" value="GPAT/DHAPAT_C"/>
</dbReference>
<proteinExistence type="inferred from homology"/>
<dbReference type="PANTHER" id="PTHR12563:SF17">
    <property type="entry name" value="DIHYDROXYACETONE PHOSPHATE ACYLTRANSFERASE"/>
    <property type="match status" value="1"/>
</dbReference>